<proteinExistence type="predicted"/>
<evidence type="ECO:0000313" key="1">
    <source>
        <dbReference type="EMBL" id="KKQ75846.1"/>
    </source>
</evidence>
<name>A0A0G0NFG1_9BACT</name>
<dbReference type="Proteomes" id="UP000034181">
    <property type="component" value="Unassembled WGS sequence"/>
</dbReference>
<evidence type="ECO:0000313" key="2">
    <source>
        <dbReference type="Proteomes" id="UP000034181"/>
    </source>
</evidence>
<dbReference type="AlphaFoldDB" id="A0A0G0NFG1"/>
<sequence>MNKDIEPILGNQEVSKEVLLAAKTLEEQVVALGLDSKIAITPVVSKKGNDLILIDAGREFKLDAKSGLEVINGGNFSNLIRMLSHGFPGSQEPASTPDLLNQSEFAEACLSQAVLGADLVGNTLLNKISGAPGEFIPVYYGSTDGINFAEVLETQLCAQALQARGLPSYVIFDTDGFDSGRNVQNAVNSSHVVPVSLEAEFEQFSLSLGDSTKDRSIEATKRLTNDGSIFFASNEEVFDAVGKNLSIGKLALLARLAGGDPKLFDSRTVSDILRKIDSLSPTIDPQTPVNQSGLKPAGFSMYAREAVISAEFKGVVGMPLKLTTHANIYKMLGRYGSLLSQRVNSGAILFPIQRQRIQTRAQSLAGTDPVDPVVLAFLSEKFPEALKKLKNDFIKNCQVLTPQKAIETGTGDNRFIIEDYFPI</sequence>
<organism evidence="1 2">
    <name type="scientific">Candidatus Woesebacteria bacterium GW2011_GWB1_38_5b</name>
    <dbReference type="NCBI Taxonomy" id="1618569"/>
    <lineage>
        <taxon>Bacteria</taxon>
        <taxon>Candidatus Woeseibacteriota</taxon>
    </lineage>
</organism>
<protein>
    <submittedName>
        <fullName evidence="1">Uncharacterized protein</fullName>
    </submittedName>
</protein>
<accession>A0A0G0NFG1</accession>
<comment type="caution">
    <text evidence="1">The sequence shown here is derived from an EMBL/GenBank/DDBJ whole genome shotgun (WGS) entry which is preliminary data.</text>
</comment>
<dbReference type="EMBL" id="LBUZ01000003">
    <property type="protein sequence ID" value="KKQ75846.1"/>
    <property type="molecule type" value="Genomic_DNA"/>
</dbReference>
<reference evidence="1 2" key="1">
    <citation type="journal article" date="2015" name="Nature">
        <title>rRNA introns, odd ribosomes, and small enigmatic genomes across a large radiation of phyla.</title>
        <authorList>
            <person name="Brown C.T."/>
            <person name="Hug L.A."/>
            <person name="Thomas B.C."/>
            <person name="Sharon I."/>
            <person name="Castelle C.J."/>
            <person name="Singh A."/>
            <person name="Wilkins M.J."/>
            <person name="Williams K.H."/>
            <person name="Banfield J.F."/>
        </authorList>
    </citation>
    <scope>NUCLEOTIDE SEQUENCE [LARGE SCALE GENOMIC DNA]</scope>
</reference>
<gene>
    <name evidence="1" type="ORF">US96_C0003G0004</name>
</gene>